<keyword evidence="5" id="KW-0297">G-protein coupled receptor</keyword>
<sequence>MASNEFKELSLMPCNINLTHMVTELTAAGYDYTDILLAVQQAPECRQTSDKVDIGSEIWANFPEYMEPNRLLQLYVPPILLILGTFGNVLSFVIMSRNMFKVSTYCYLALLAIMDTFVLYIGLLRMWISNFALDIQIISNCMCKLVTFFGYVSSVTSVWLIIAVTIERFIAVKFPLKAPRICNVVRARIVILTITLATCLLNSHIFWTVELRSNDINGTVSSKCDASVKHVILIKEIWPWVDAAVYSFVPFVIISVLNSMIVRRVLEARRQRNELQMMPLTNKYLSARSRCTVKRSNESSKKLTCMLLAVSFTFLITTLPMNILMLVNALLGDDKTSVHSYEYKRKYAILTLARTVVEMLMYINHSMNFFLYCATGRKFRQQVKLLLCLCCNGRIKDFFTHAARQNTSTQSSKMSRLGSDTVNKETVIECDRAKVRSKLTCESPYSKRRTSNV</sequence>
<comment type="subcellular location">
    <subcellularLocation>
        <location evidence="1">Membrane</location>
    </subcellularLocation>
</comment>
<feature type="domain" description="G-protein coupled receptors family 1 profile" evidence="7">
    <location>
        <begin position="87"/>
        <end position="372"/>
    </location>
</feature>
<dbReference type="GO" id="GO:0016020">
    <property type="term" value="C:membrane"/>
    <property type="evidence" value="ECO:0007669"/>
    <property type="project" value="UniProtKB-SubCell"/>
</dbReference>
<dbReference type="EMBL" id="JAIWYP010000007">
    <property type="protein sequence ID" value="KAH3793900.1"/>
    <property type="molecule type" value="Genomic_DNA"/>
</dbReference>
<feature type="transmembrane region" description="Helical" evidence="6">
    <location>
        <begin position="243"/>
        <end position="262"/>
    </location>
</feature>
<keyword evidence="9" id="KW-1185">Reference proteome</keyword>
<gene>
    <name evidence="8" type="ORF">DPMN_147425</name>
</gene>
<comment type="similarity">
    <text evidence="5">Belongs to the G-protein coupled receptor 1 family.</text>
</comment>
<evidence type="ECO:0000313" key="8">
    <source>
        <dbReference type="EMBL" id="KAH3793900.1"/>
    </source>
</evidence>
<dbReference type="InterPro" id="IPR017452">
    <property type="entry name" value="GPCR_Rhodpsn_7TM"/>
</dbReference>
<protein>
    <recommendedName>
        <fullName evidence="7">G-protein coupled receptors family 1 profile domain-containing protein</fullName>
    </recommendedName>
</protein>
<evidence type="ECO:0000256" key="1">
    <source>
        <dbReference type="ARBA" id="ARBA00004370"/>
    </source>
</evidence>
<dbReference type="Pfam" id="PF00001">
    <property type="entry name" value="7tm_1"/>
    <property type="match status" value="1"/>
</dbReference>
<reference evidence="8" key="1">
    <citation type="journal article" date="2019" name="bioRxiv">
        <title>The Genome of the Zebra Mussel, Dreissena polymorpha: A Resource for Invasive Species Research.</title>
        <authorList>
            <person name="McCartney M.A."/>
            <person name="Auch B."/>
            <person name="Kono T."/>
            <person name="Mallez S."/>
            <person name="Zhang Y."/>
            <person name="Obille A."/>
            <person name="Becker A."/>
            <person name="Abrahante J.E."/>
            <person name="Garbe J."/>
            <person name="Badalamenti J.P."/>
            <person name="Herman A."/>
            <person name="Mangelson H."/>
            <person name="Liachko I."/>
            <person name="Sullivan S."/>
            <person name="Sone E.D."/>
            <person name="Koren S."/>
            <person name="Silverstein K.A.T."/>
            <person name="Beckman K.B."/>
            <person name="Gohl D.M."/>
        </authorList>
    </citation>
    <scope>NUCLEOTIDE SEQUENCE</scope>
    <source>
        <strain evidence="8">Duluth1</strain>
        <tissue evidence="8">Whole animal</tissue>
    </source>
</reference>
<dbReference type="CDD" id="cd14978">
    <property type="entry name" value="7tmA_FMRFamide_R-like"/>
    <property type="match status" value="1"/>
</dbReference>
<dbReference type="InterPro" id="IPR052954">
    <property type="entry name" value="GPCR-Ligand_Int"/>
</dbReference>
<organism evidence="8 9">
    <name type="scientific">Dreissena polymorpha</name>
    <name type="common">Zebra mussel</name>
    <name type="synonym">Mytilus polymorpha</name>
    <dbReference type="NCBI Taxonomy" id="45954"/>
    <lineage>
        <taxon>Eukaryota</taxon>
        <taxon>Metazoa</taxon>
        <taxon>Spiralia</taxon>
        <taxon>Lophotrochozoa</taxon>
        <taxon>Mollusca</taxon>
        <taxon>Bivalvia</taxon>
        <taxon>Autobranchia</taxon>
        <taxon>Heteroconchia</taxon>
        <taxon>Euheterodonta</taxon>
        <taxon>Imparidentia</taxon>
        <taxon>Neoheterodontei</taxon>
        <taxon>Myida</taxon>
        <taxon>Dreissenoidea</taxon>
        <taxon>Dreissenidae</taxon>
        <taxon>Dreissena</taxon>
    </lineage>
</organism>
<dbReference type="InterPro" id="IPR000276">
    <property type="entry name" value="GPCR_Rhodpsn"/>
</dbReference>
<keyword evidence="2 5" id="KW-0812">Transmembrane</keyword>
<reference evidence="8" key="2">
    <citation type="submission" date="2020-11" db="EMBL/GenBank/DDBJ databases">
        <authorList>
            <person name="McCartney M.A."/>
            <person name="Auch B."/>
            <person name="Kono T."/>
            <person name="Mallez S."/>
            <person name="Becker A."/>
            <person name="Gohl D.M."/>
            <person name="Silverstein K.A.T."/>
            <person name="Koren S."/>
            <person name="Bechman K.B."/>
            <person name="Herman A."/>
            <person name="Abrahante J.E."/>
            <person name="Garbe J."/>
        </authorList>
    </citation>
    <scope>NUCLEOTIDE SEQUENCE</scope>
    <source>
        <strain evidence="8">Duluth1</strain>
        <tissue evidence="8">Whole animal</tissue>
    </source>
</reference>
<proteinExistence type="inferred from homology"/>
<name>A0A9D4F7V0_DREPO</name>
<evidence type="ECO:0000256" key="3">
    <source>
        <dbReference type="ARBA" id="ARBA00022989"/>
    </source>
</evidence>
<feature type="transmembrane region" description="Helical" evidence="6">
    <location>
        <begin position="107"/>
        <end position="128"/>
    </location>
</feature>
<evidence type="ECO:0000256" key="5">
    <source>
        <dbReference type="RuleBase" id="RU000688"/>
    </source>
</evidence>
<keyword evidence="3 6" id="KW-1133">Transmembrane helix</keyword>
<feature type="transmembrane region" description="Helical" evidence="6">
    <location>
        <begin position="303"/>
        <end position="327"/>
    </location>
</feature>
<evidence type="ECO:0000313" key="9">
    <source>
        <dbReference type="Proteomes" id="UP000828390"/>
    </source>
</evidence>
<dbReference type="GO" id="GO:0004930">
    <property type="term" value="F:G protein-coupled receptor activity"/>
    <property type="evidence" value="ECO:0007669"/>
    <property type="project" value="UniProtKB-KW"/>
</dbReference>
<evidence type="ECO:0000256" key="4">
    <source>
        <dbReference type="ARBA" id="ARBA00023136"/>
    </source>
</evidence>
<accession>A0A9D4F7V0</accession>
<dbReference type="PANTHER" id="PTHR46641:SF25">
    <property type="entry name" value="CNMAMIDE RECEPTOR-RELATED"/>
    <property type="match status" value="1"/>
</dbReference>
<evidence type="ECO:0000259" key="7">
    <source>
        <dbReference type="PROSITE" id="PS50262"/>
    </source>
</evidence>
<dbReference type="PANTHER" id="PTHR46641">
    <property type="entry name" value="FMRFAMIDE RECEPTOR-RELATED"/>
    <property type="match status" value="1"/>
</dbReference>
<dbReference type="PROSITE" id="PS00237">
    <property type="entry name" value="G_PROTEIN_RECEP_F1_1"/>
    <property type="match status" value="1"/>
</dbReference>
<keyword evidence="5" id="KW-0675">Receptor</keyword>
<dbReference type="PROSITE" id="PS50262">
    <property type="entry name" value="G_PROTEIN_RECEP_F1_2"/>
    <property type="match status" value="1"/>
</dbReference>
<feature type="transmembrane region" description="Helical" evidence="6">
    <location>
        <begin position="187"/>
        <end position="207"/>
    </location>
</feature>
<evidence type="ECO:0000256" key="2">
    <source>
        <dbReference type="ARBA" id="ARBA00022692"/>
    </source>
</evidence>
<keyword evidence="4 6" id="KW-0472">Membrane</keyword>
<comment type="caution">
    <text evidence="8">The sequence shown here is derived from an EMBL/GenBank/DDBJ whole genome shotgun (WGS) entry which is preliminary data.</text>
</comment>
<feature type="transmembrane region" description="Helical" evidence="6">
    <location>
        <begin position="148"/>
        <end position="166"/>
    </location>
</feature>
<dbReference type="PRINTS" id="PR00237">
    <property type="entry name" value="GPCRRHODOPSN"/>
</dbReference>
<dbReference type="SUPFAM" id="SSF81321">
    <property type="entry name" value="Family A G protein-coupled receptor-like"/>
    <property type="match status" value="1"/>
</dbReference>
<dbReference type="AlphaFoldDB" id="A0A9D4F7V0"/>
<feature type="transmembrane region" description="Helical" evidence="6">
    <location>
        <begin position="75"/>
        <end position="95"/>
    </location>
</feature>
<keyword evidence="5" id="KW-0807">Transducer</keyword>
<evidence type="ECO:0000256" key="6">
    <source>
        <dbReference type="SAM" id="Phobius"/>
    </source>
</evidence>
<dbReference type="Gene3D" id="1.20.1070.10">
    <property type="entry name" value="Rhodopsin 7-helix transmembrane proteins"/>
    <property type="match status" value="1"/>
</dbReference>
<feature type="transmembrane region" description="Helical" evidence="6">
    <location>
        <begin position="347"/>
        <end position="374"/>
    </location>
</feature>
<dbReference type="Proteomes" id="UP000828390">
    <property type="component" value="Unassembled WGS sequence"/>
</dbReference>